<organism evidence="1 2">
    <name type="scientific">Vibrio diazotrophicus</name>
    <dbReference type="NCBI Taxonomy" id="685"/>
    <lineage>
        <taxon>Bacteria</taxon>
        <taxon>Pseudomonadati</taxon>
        <taxon>Pseudomonadota</taxon>
        <taxon>Gammaproteobacteria</taxon>
        <taxon>Vibrionales</taxon>
        <taxon>Vibrionaceae</taxon>
        <taxon>Vibrio</taxon>
    </lineage>
</organism>
<evidence type="ECO:0000313" key="2">
    <source>
        <dbReference type="Proteomes" id="UP000248729"/>
    </source>
</evidence>
<protein>
    <submittedName>
        <fullName evidence="1">Uncharacterized protein</fullName>
    </submittedName>
</protein>
<gene>
    <name evidence="1" type="ORF">DET48_12137</name>
</gene>
<reference evidence="1 2" key="1">
    <citation type="submission" date="2018-06" db="EMBL/GenBank/DDBJ databases">
        <title>Freshwater and sediment microbial communities from various areas in North America, analyzing microbe dynamics in response to fracking.</title>
        <authorList>
            <person name="Lamendella R."/>
        </authorList>
    </citation>
    <scope>NUCLEOTIDE SEQUENCE [LARGE SCALE GENOMIC DNA]</scope>
    <source>
        <strain evidence="1 2">99A</strain>
    </source>
</reference>
<sequence length="43" mass="4616">MKINATAFMTYVLVIQSTIIAALLCSTELLETIAVALVTLTTE</sequence>
<proteinExistence type="predicted"/>
<comment type="caution">
    <text evidence="1">The sequence shown here is derived from an EMBL/GenBank/DDBJ whole genome shotgun (WGS) entry which is preliminary data.</text>
</comment>
<evidence type="ECO:0000313" key="1">
    <source>
        <dbReference type="EMBL" id="RAS60532.1"/>
    </source>
</evidence>
<name>A0A329E7A6_VIBDI</name>
<dbReference type="EMBL" id="QLTR01000021">
    <property type="protein sequence ID" value="RAS60532.1"/>
    <property type="molecule type" value="Genomic_DNA"/>
</dbReference>
<dbReference type="AlphaFoldDB" id="A0A329E7A6"/>
<accession>A0A329E7A6</accession>
<dbReference type="Proteomes" id="UP000248729">
    <property type="component" value="Unassembled WGS sequence"/>
</dbReference>